<gene>
    <name evidence="1" type="ORF">BaRGS_00014405</name>
</gene>
<keyword evidence="2" id="KW-1185">Reference proteome</keyword>
<evidence type="ECO:0000313" key="2">
    <source>
        <dbReference type="Proteomes" id="UP001519460"/>
    </source>
</evidence>
<organism evidence="1 2">
    <name type="scientific">Batillaria attramentaria</name>
    <dbReference type="NCBI Taxonomy" id="370345"/>
    <lineage>
        <taxon>Eukaryota</taxon>
        <taxon>Metazoa</taxon>
        <taxon>Spiralia</taxon>
        <taxon>Lophotrochozoa</taxon>
        <taxon>Mollusca</taxon>
        <taxon>Gastropoda</taxon>
        <taxon>Caenogastropoda</taxon>
        <taxon>Sorbeoconcha</taxon>
        <taxon>Cerithioidea</taxon>
        <taxon>Batillariidae</taxon>
        <taxon>Batillaria</taxon>
    </lineage>
</organism>
<name>A0ABD0L4N8_9CAEN</name>
<feature type="non-terminal residue" evidence="1">
    <location>
        <position position="1"/>
    </location>
</feature>
<reference evidence="1 2" key="1">
    <citation type="journal article" date="2023" name="Sci. Data">
        <title>Genome assembly of the Korean intertidal mud-creeper Batillaria attramentaria.</title>
        <authorList>
            <person name="Patra A.K."/>
            <person name="Ho P.T."/>
            <person name="Jun S."/>
            <person name="Lee S.J."/>
            <person name="Kim Y."/>
            <person name="Won Y.J."/>
        </authorList>
    </citation>
    <scope>NUCLEOTIDE SEQUENCE [LARGE SCALE GENOMIC DNA]</scope>
    <source>
        <strain evidence="1">Wonlab-2016</strain>
    </source>
</reference>
<feature type="non-terminal residue" evidence="1">
    <location>
        <position position="86"/>
    </location>
</feature>
<sequence>SYASFYDVATDCLRLNISPRTSDIDHECPKIDTVTHERKPLAANVWIRVVTRLPCLDVEDGKHRVILSEQQTVGTYIRCNMHHSGR</sequence>
<protein>
    <submittedName>
        <fullName evidence="1">Uncharacterized protein</fullName>
    </submittedName>
</protein>
<evidence type="ECO:0000313" key="1">
    <source>
        <dbReference type="EMBL" id="KAK7494302.1"/>
    </source>
</evidence>
<accession>A0ABD0L4N8</accession>
<dbReference type="EMBL" id="JACVVK020000084">
    <property type="protein sequence ID" value="KAK7494302.1"/>
    <property type="molecule type" value="Genomic_DNA"/>
</dbReference>
<comment type="caution">
    <text evidence="1">The sequence shown here is derived from an EMBL/GenBank/DDBJ whole genome shotgun (WGS) entry which is preliminary data.</text>
</comment>
<dbReference type="Proteomes" id="UP001519460">
    <property type="component" value="Unassembled WGS sequence"/>
</dbReference>
<proteinExistence type="predicted"/>
<dbReference type="AlphaFoldDB" id="A0ABD0L4N8"/>